<evidence type="ECO:0000256" key="5">
    <source>
        <dbReference type="SAM" id="Phobius"/>
    </source>
</evidence>
<dbReference type="GO" id="GO:0005886">
    <property type="term" value="C:plasma membrane"/>
    <property type="evidence" value="ECO:0007669"/>
    <property type="project" value="InterPro"/>
</dbReference>
<dbReference type="InterPro" id="IPR038770">
    <property type="entry name" value="Na+/solute_symporter_sf"/>
</dbReference>
<organism evidence="7 8">
    <name type="scientific">Lichenicola cladoniae</name>
    <dbReference type="NCBI Taxonomy" id="1484109"/>
    <lineage>
        <taxon>Bacteria</taxon>
        <taxon>Pseudomonadati</taxon>
        <taxon>Pseudomonadota</taxon>
        <taxon>Alphaproteobacteria</taxon>
        <taxon>Acetobacterales</taxon>
        <taxon>Acetobacteraceae</taxon>
        <taxon>Lichenicola</taxon>
    </lineage>
</organism>
<accession>A0A6M8HLM5</accession>
<proteinExistence type="predicted"/>
<gene>
    <name evidence="7" type="ORF">HN018_03675</name>
</gene>
<dbReference type="GO" id="GO:0015385">
    <property type="term" value="F:sodium:proton antiporter activity"/>
    <property type="evidence" value="ECO:0007669"/>
    <property type="project" value="InterPro"/>
</dbReference>
<dbReference type="InterPro" id="IPR004712">
    <property type="entry name" value="Na+/H+_antiporter_fungi"/>
</dbReference>
<sequence length="420" mass="44385">MTIPDPWLLAFSVTALLLLLGASSGLVNSELWMSEPLVCALAGILLGPVVFGFIRIDPGHDPTARAVFREARRVTLAIAVLASAVRLPRGWLRRHWRSLSVALGPGMLLMWAAGTAVAWVCLGLPLLDCALVGAILAPTDPVLSAPVVSGPLARRTVPDDLRHAINAESGINDGLAQPFVMIPLFLILATRPGLHGHGIGDWLLQVLAIEIGSAVVLGAAAGWAAGVCLRWAGRHPDAERSSLLTIALALALATLAGLQAIGGNGVLGAFVAGAVLNESFSEQHEEHQEHFNEAVARFFDLPIMFLLGAAAPWADWYQMGWRAPVFVLCILLFRRLPAWLLLGGLMSWTRPFSHRLFAGWFGPVGAAALFYACDAQGATGIGALWPVVSLAAAASVVAHGITGTHLSVFLGRSRQRGNAA</sequence>
<dbReference type="KEGG" id="lck:HN018_03675"/>
<dbReference type="RefSeq" id="WP_171837755.1">
    <property type="nucleotide sequence ID" value="NZ_CP053708.1"/>
</dbReference>
<keyword evidence="3 5" id="KW-1133">Transmembrane helix</keyword>
<dbReference type="Proteomes" id="UP000500767">
    <property type="component" value="Chromosome"/>
</dbReference>
<keyword evidence="2 5" id="KW-0812">Transmembrane</keyword>
<feature type="transmembrane region" description="Helical" evidence="5">
    <location>
        <begin position="171"/>
        <end position="190"/>
    </location>
</feature>
<dbReference type="GO" id="GO:0120029">
    <property type="term" value="P:proton export across plasma membrane"/>
    <property type="evidence" value="ECO:0007669"/>
    <property type="project" value="InterPro"/>
</dbReference>
<evidence type="ECO:0000256" key="4">
    <source>
        <dbReference type="ARBA" id="ARBA00023136"/>
    </source>
</evidence>
<evidence type="ECO:0000256" key="1">
    <source>
        <dbReference type="ARBA" id="ARBA00004141"/>
    </source>
</evidence>
<evidence type="ECO:0000313" key="7">
    <source>
        <dbReference type="EMBL" id="QKE89254.1"/>
    </source>
</evidence>
<evidence type="ECO:0000313" key="8">
    <source>
        <dbReference type="Proteomes" id="UP000500767"/>
    </source>
</evidence>
<feature type="transmembrane region" description="Helical" evidence="5">
    <location>
        <begin position="354"/>
        <end position="372"/>
    </location>
</feature>
<feature type="transmembrane region" description="Helical" evidence="5">
    <location>
        <begin position="202"/>
        <end position="229"/>
    </location>
</feature>
<feature type="transmembrane region" description="Helical" evidence="5">
    <location>
        <begin position="241"/>
        <end position="261"/>
    </location>
</feature>
<comment type="subcellular location">
    <subcellularLocation>
        <location evidence="1">Membrane</location>
        <topology evidence="1">Multi-pass membrane protein</topology>
    </subcellularLocation>
</comment>
<feature type="domain" description="Cation/H+ exchanger transmembrane" evidence="6">
    <location>
        <begin position="28"/>
        <end position="405"/>
    </location>
</feature>
<dbReference type="PANTHER" id="PTHR31382:SF1">
    <property type="entry name" value="SODIUM ION_PROTON EXCHANGER (EUROFUNG)"/>
    <property type="match status" value="1"/>
</dbReference>
<dbReference type="Gene3D" id="1.20.1530.20">
    <property type="match status" value="1"/>
</dbReference>
<dbReference type="PANTHER" id="PTHR31382">
    <property type="entry name" value="NA(+)/H(+) ANTIPORTER"/>
    <property type="match status" value="1"/>
</dbReference>
<dbReference type="EMBL" id="CP053708">
    <property type="protein sequence ID" value="QKE89254.1"/>
    <property type="molecule type" value="Genomic_DNA"/>
</dbReference>
<evidence type="ECO:0000259" key="6">
    <source>
        <dbReference type="Pfam" id="PF00999"/>
    </source>
</evidence>
<dbReference type="AlphaFoldDB" id="A0A6M8HLM5"/>
<feature type="transmembrane region" description="Helical" evidence="5">
    <location>
        <begin position="35"/>
        <end position="54"/>
    </location>
</feature>
<feature type="transmembrane region" description="Helical" evidence="5">
    <location>
        <begin position="321"/>
        <end position="342"/>
    </location>
</feature>
<evidence type="ECO:0000256" key="3">
    <source>
        <dbReference type="ARBA" id="ARBA00022989"/>
    </source>
</evidence>
<protein>
    <submittedName>
        <fullName evidence="7">Sodium:proton antiporter</fullName>
    </submittedName>
</protein>
<dbReference type="GO" id="GO:0036376">
    <property type="term" value="P:sodium ion export across plasma membrane"/>
    <property type="evidence" value="ECO:0007669"/>
    <property type="project" value="InterPro"/>
</dbReference>
<dbReference type="GO" id="GO:0042391">
    <property type="term" value="P:regulation of membrane potential"/>
    <property type="evidence" value="ECO:0007669"/>
    <property type="project" value="InterPro"/>
</dbReference>
<name>A0A6M8HLM5_9PROT</name>
<evidence type="ECO:0000256" key="2">
    <source>
        <dbReference type="ARBA" id="ARBA00022692"/>
    </source>
</evidence>
<reference evidence="7 8" key="1">
    <citation type="journal article" date="2014" name="World J. Microbiol. Biotechnol.">
        <title>Biodiversity and physiological characteristics of Antarctic and Arctic lichens-associated bacteria.</title>
        <authorList>
            <person name="Lee Y.M."/>
            <person name="Kim E.H."/>
            <person name="Lee H.K."/>
            <person name="Hong S.G."/>
        </authorList>
    </citation>
    <scope>NUCLEOTIDE SEQUENCE [LARGE SCALE GENOMIC DNA]</scope>
    <source>
        <strain evidence="7 8">PAMC 26569</strain>
    </source>
</reference>
<keyword evidence="8" id="KW-1185">Reference proteome</keyword>
<dbReference type="Pfam" id="PF00999">
    <property type="entry name" value="Na_H_Exchanger"/>
    <property type="match status" value="1"/>
</dbReference>
<dbReference type="InterPro" id="IPR006153">
    <property type="entry name" value="Cation/H_exchanger_TM"/>
</dbReference>
<feature type="transmembrane region" description="Helical" evidence="5">
    <location>
        <begin position="384"/>
        <end position="410"/>
    </location>
</feature>
<keyword evidence="4 5" id="KW-0472">Membrane</keyword>